<organism evidence="1 2">
    <name type="scientific">candidate division GN15 bacterium</name>
    <dbReference type="NCBI Taxonomy" id="2072418"/>
    <lineage>
        <taxon>Bacteria</taxon>
        <taxon>candidate division GN15</taxon>
    </lineage>
</organism>
<dbReference type="InterPro" id="IPR008949">
    <property type="entry name" value="Isoprenoid_synthase_dom_sf"/>
</dbReference>
<protein>
    <recommendedName>
        <fullName evidence="3">Squalene/phytoene synthase family protein</fullName>
    </recommendedName>
</protein>
<comment type="caution">
    <text evidence="1">The sequence shown here is derived from an EMBL/GenBank/DDBJ whole genome shotgun (WGS) entry which is preliminary data.</text>
</comment>
<evidence type="ECO:0000313" key="2">
    <source>
        <dbReference type="Proteomes" id="UP000250918"/>
    </source>
</evidence>
<sequence length="314" mass="35925">MSQSRTGLDFALDLDFGAILKNPILDIAAHVWDADRYEAFRVCYRSMRIIDDIVDERKATGAQIDGNEVTELSRQMESWLESIRDGAVADEFAAQFSATLHRFDIPLWPWERLCRAMVYDLTHDGFGTFLTFARYAEGAAISPAAIFVHLCGAQSAGNGYQRPAYDIRWAARPLALFSYLVHIIRDFEMDQRNNLQYYADSVLNQCGIGRRELKEIALAGEPTPAFRALMKRYCAIAEYYRRHARERVDRVLPYLAPRYQLSLELIYNLYLQIFERIDPEGGSFTTRALNPSVEELHARIAQTIEHFRPVPAAG</sequence>
<dbReference type="Gene3D" id="1.10.600.10">
    <property type="entry name" value="Farnesyl Diphosphate Synthase"/>
    <property type="match status" value="1"/>
</dbReference>
<reference evidence="1 2" key="1">
    <citation type="journal article" date="2018" name="ISME J.">
        <title>A methanotrophic archaeon couples anaerobic oxidation of methane to Fe(III) reduction.</title>
        <authorList>
            <person name="Cai C."/>
            <person name="Leu A.O."/>
            <person name="Xie G.J."/>
            <person name="Guo J."/>
            <person name="Feng Y."/>
            <person name="Zhao J.X."/>
            <person name="Tyson G.W."/>
            <person name="Yuan Z."/>
            <person name="Hu S."/>
        </authorList>
    </citation>
    <scope>NUCLEOTIDE SEQUENCE [LARGE SCALE GENOMIC DNA]</scope>
    <source>
        <strain evidence="1">FeB_12</strain>
    </source>
</reference>
<name>A0A855X5W8_9BACT</name>
<dbReference type="Pfam" id="PF00494">
    <property type="entry name" value="SQS_PSY"/>
    <property type="match status" value="1"/>
</dbReference>
<dbReference type="EMBL" id="PQAP01000087">
    <property type="protein sequence ID" value="PWB72362.1"/>
    <property type="molecule type" value="Genomic_DNA"/>
</dbReference>
<evidence type="ECO:0000313" key="1">
    <source>
        <dbReference type="EMBL" id="PWB72362.1"/>
    </source>
</evidence>
<accession>A0A855X5W8</accession>
<dbReference type="InterPro" id="IPR002060">
    <property type="entry name" value="Squ/phyt_synthse"/>
</dbReference>
<dbReference type="AlphaFoldDB" id="A0A855X5W8"/>
<evidence type="ECO:0008006" key="3">
    <source>
        <dbReference type="Google" id="ProtNLM"/>
    </source>
</evidence>
<dbReference type="Proteomes" id="UP000250918">
    <property type="component" value="Unassembled WGS sequence"/>
</dbReference>
<proteinExistence type="predicted"/>
<dbReference type="SUPFAM" id="SSF48576">
    <property type="entry name" value="Terpenoid synthases"/>
    <property type="match status" value="1"/>
</dbReference>
<dbReference type="PANTHER" id="PTHR31480">
    <property type="entry name" value="BIFUNCTIONAL LYCOPENE CYCLASE/PHYTOENE SYNTHASE"/>
    <property type="match status" value="1"/>
</dbReference>
<gene>
    <name evidence="1" type="ORF">C3F09_06695</name>
</gene>
<dbReference type="GO" id="GO:0016765">
    <property type="term" value="F:transferase activity, transferring alkyl or aryl (other than methyl) groups"/>
    <property type="evidence" value="ECO:0007669"/>
    <property type="project" value="UniProtKB-ARBA"/>
</dbReference>